<organism evidence="1 2">
    <name type="scientific">Xanthobacter tagetidis</name>
    <dbReference type="NCBI Taxonomy" id="60216"/>
    <lineage>
        <taxon>Bacteria</taxon>
        <taxon>Pseudomonadati</taxon>
        <taxon>Pseudomonadota</taxon>
        <taxon>Alphaproteobacteria</taxon>
        <taxon>Hyphomicrobiales</taxon>
        <taxon>Xanthobacteraceae</taxon>
        <taxon>Xanthobacter</taxon>
    </lineage>
</organism>
<reference evidence="1 2" key="1">
    <citation type="submission" date="2018-10" db="EMBL/GenBank/DDBJ databases">
        <title>Xanthobacter tagetidis genome sequencing and assembly.</title>
        <authorList>
            <person name="Maclea K.S."/>
            <person name="Goen A.E."/>
            <person name="Fatima S.A."/>
        </authorList>
    </citation>
    <scope>NUCLEOTIDE SEQUENCE [LARGE SCALE GENOMIC DNA]</scope>
    <source>
        <strain evidence="1 2">ATCC 700314</strain>
    </source>
</reference>
<protein>
    <submittedName>
        <fullName evidence="1">Major capsid protein</fullName>
    </submittedName>
</protein>
<evidence type="ECO:0000313" key="1">
    <source>
        <dbReference type="EMBL" id="RLP80573.1"/>
    </source>
</evidence>
<dbReference type="RefSeq" id="WP_121622366.1">
    <property type="nucleotide sequence ID" value="NZ_JACIIW010000006.1"/>
</dbReference>
<dbReference type="Proteomes" id="UP000269692">
    <property type="component" value="Unassembled WGS sequence"/>
</dbReference>
<dbReference type="Pfam" id="PF03864">
    <property type="entry name" value="Phage_cap_E"/>
    <property type="match status" value="1"/>
</dbReference>
<proteinExistence type="predicted"/>
<name>A0A3L7AJ91_9HYPH</name>
<accession>A0A3L7AJ91</accession>
<dbReference type="InterPro" id="IPR005564">
    <property type="entry name" value="Major_capsid_GpE"/>
</dbReference>
<dbReference type="OrthoDB" id="6388191at2"/>
<sequence length="345" mass="38055">MASMDIFNDDAFSLVSMIGAIEKVDYAPNYLGELGIFTKTGVRTETVFIEERSNAPALIHTSEPGTAPEAAAPRERRGVRSYTTARFGKGRRINASEVQGIRAFGTETELAQVEAEVVQRQSSLKADADFTYEHYRLGVICQAKMLDADGSVLYNWSTEFGQAIPEAINFDLTAAAPETGIIRKKCNDLRRTMVKNLKGVGGTGAGITIHAIVGDDFWDEFVNHSEVIRTYENQQAANQLREGHGGAWETFRYGNVTWHNYRGSDDGEVGVAADEASFFPIGAGIFQQTNSPLETFDLVNTVGKEFYSMIVRDKDRNMWADVEAYARPLFVCTMPSALRKGTVEG</sequence>
<dbReference type="AlphaFoldDB" id="A0A3L7AJ91"/>
<dbReference type="EMBL" id="RCTF01000003">
    <property type="protein sequence ID" value="RLP80573.1"/>
    <property type="molecule type" value="Genomic_DNA"/>
</dbReference>
<evidence type="ECO:0000313" key="2">
    <source>
        <dbReference type="Proteomes" id="UP000269692"/>
    </source>
</evidence>
<comment type="caution">
    <text evidence="1">The sequence shown here is derived from an EMBL/GenBank/DDBJ whole genome shotgun (WGS) entry which is preliminary data.</text>
</comment>
<keyword evidence="2" id="KW-1185">Reference proteome</keyword>
<gene>
    <name evidence="1" type="ORF">D9R14_05870</name>
</gene>